<name>A0A8D8QUS1_9HEMI</name>
<protein>
    <submittedName>
        <fullName evidence="1">Uncharacterized protein</fullName>
    </submittedName>
</protein>
<organism evidence="1">
    <name type="scientific">Cacopsylla melanoneura</name>
    <dbReference type="NCBI Taxonomy" id="428564"/>
    <lineage>
        <taxon>Eukaryota</taxon>
        <taxon>Metazoa</taxon>
        <taxon>Ecdysozoa</taxon>
        <taxon>Arthropoda</taxon>
        <taxon>Hexapoda</taxon>
        <taxon>Insecta</taxon>
        <taxon>Pterygota</taxon>
        <taxon>Neoptera</taxon>
        <taxon>Paraneoptera</taxon>
        <taxon>Hemiptera</taxon>
        <taxon>Sternorrhyncha</taxon>
        <taxon>Psylloidea</taxon>
        <taxon>Psyllidae</taxon>
        <taxon>Psyllinae</taxon>
        <taxon>Cacopsylla</taxon>
    </lineage>
</organism>
<proteinExistence type="predicted"/>
<dbReference type="AlphaFoldDB" id="A0A8D8QUS1"/>
<dbReference type="EMBL" id="HBUF01103517">
    <property type="protein sequence ID" value="CAG6638676.1"/>
    <property type="molecule type" value="Transcribed_RNA"/>
</dbReference>
<sequence length="105" mass="11728">MVCTAGDITYDADGCVREGVRHKYGDTLYDGCVGVCSCTRDGTITCVSRCPPSGYMYTASSTLGVWQIKKLTDRLHFNNNFQEIAKNAHQSLTMYLRKLKICDVF</sequence>
<accession>A0A8D8QUS1</accession>
<evidence type="ECO:0000313" key="1">
    <source>
        <dbReference type="EMBL" id="CAG6638676.1"/>
    </source>
</evidence>
<reference evidence="1" key="1">
    <citation type="submission" date="2021-05" db="EMBL/GenBank/DDBJ databases">
        <authorList>
            <person name="Alioto T."/>
            <person name="Alioto T."/>
            <person name="Gomez Garrido J."/>
        </authorList>
    </citation>
    <scope>NUCLEOTIDE SEQUENCE</scope>
</reference>